<accession>A0A7L4PBA1</accession>
<evidence type="ECO:0000256" key="1">
    <source>
        <dbReference type="ARBA" id="ARBA00001947"/>
    </source>
</evidence>
<reference evidence="5 6" key="1">
    <citation type="journal article" date="2020" name="Nat. Commun.">
        <title>The structures of two archaeal type IV pili illuminate evolutionary relationships.</title>
        <authorList>
            <person name="Wang F."/>
            <person name="Baquero D.P."/>
            <person name="Su Z."/>
            <person name="Beltran L.C."/>
            <person name="Prangishvili D."/>
            <person name="Krupovic M."/>
            <person name="Egelman E.H."/>
        </authorList>
    </citation>
    <scope>NUCLEOTIDE SEQUENCE [LARGE SCALE GENOMIC DNA]</scope>
    <source>
        <strain evidence="5 6">2GA</strain>
    </source>
</reference>
<dbReference type="GO" id="GO:0006145">
    <property type="term" value="P:purine nucleobase catabolic process"/>
    <property type="evidence" value="ECO:0007669"/>
    <property type="project" value="TreeGrafter"/>
</dbReference>
<evidence type="ECO:0000313" key="5">
    <source>
        <dbReference type="EMBL" id="NYR16012.1"/>
    </source>
</evidence>
<keyword evidence="3 5" id="KW-0378">Hydrolase</keyword>
<dbReference type="AlphaFoldDB" id="A0A7L4PBA1"/>
<proteinExistence type="predicted"/>
<dbReference type="SUPFAM" id="SSF51338">
    <property type="entry name" value="Composite domain of metallo-dependent hydrolases"/>
    <property type="match status" value="1"/>
</dbReference>
<dbReference type="EMBL" id="JAAVJF010000004">
    <property type="protein sequence ID" value="NYR16012.1"/>
    <property type="molecule type" value="Genomic_DNA"/>
</dbReference>
<dbReference type="OMA" id="SRLHVCH"/>
<dbReference type="Pfam" id="PF01979">
    <property type="entry name" value="Amidohydro_1"/>
    <property type="match status" value="1"/>
</dbReference>
<dbReference type="InterPro" id="IPR011059">
    <property type="entry name" value="Metal-dep_hydrolase_composite"/>
</dbReference>
<dbReference type="InterPro" id="IPR006680">
    <property type="entry name" value="Amidohydro-rel"/>
</dbReference>
<dbReference type="PROSITE" id="PS00483">
    <property type="entry name" value="DIHYDROOROTASE_2"/>
    <property type="match status" value="1"/>
</dbReference>
<dbReference type="GO" id="GO:0046872">
    <property type="term" value="F:metal ion binding"/>
    <property type="evidence" value="ECO:0007669"/>
    <property type="project" value="UniProtKB-KW"/>
</dbReference>
<name>A0A7L4PBA1_9CREN</name>
<dbReference type="Proteomes" id="UP000554766">
    <property type="component" value="Unassembled WGS sequence"/>
</dbReference>
<comment type="cofactor">
    <cofactor evidence="1">
        <name>Zn(2+)</name>
        <dbReference type="ChEBI" id="CHEBI:29105"/>
    </cofactor>
</comment>
<dbReference type="PANTHER" id="PTHR43668:SF2">
    <property type="entry name" value="ALLANTOINASE"/>
    <property type="match status" value="1"/>
</dbReference>
<dbReference type="Gene3D" id="3.20.20.140">
    <property type="entry name" value="Metal-dependent hydrolases"/>
    <property type="match status" value="1"/>
</dbReference>
<gene>
    <name evidence="5" type="ORF">HC235_08740</name>
</gene>
<dbReference type="GO" id="GO:0005737">
    <property type="term" value="C:cytoplasm"/>
    <property type="evidence" value="ECO:0007669"/>
    <property type="project" value="TreeGrafter"/>
</dbReference>
<evidence type="ECO:0000313" key="6">
    <source>
        <dbReference type="Proteomes" id="UP000554766"/>
    </source>
</evidence>
<dbReference type="GO" id="GO:0004038">
    <property type="term" value="F:allantoinase activity"/>
    <property type="evidence" value="ECO:0007669"/>
    <property type="project" value="TreeGrafter"/>
</dbReference>
<dbReference type="GeneID" id="5055286"/>
<evidence type="ECO:0000256" key="2">
    <source>
        <dbReference type="ARBA" id="ARBA00022723"/>
    </source>
</evidence>
<dbReference type="SUPFAM" id="SSF51556">
    <property type="entry name" value="Metallo-dependent hydrolases"/>
    <property type="match status" value="1"/>
</dbReference>
<organism evidence="5 6">
    <name type="scientific">Pyrobaculum arsenaticum</name>
    <dbReference type="NCBI Taxonomy" id="121277"/>
    <lineage>
        <taxon>Archaea</taxon>
        <taxon>Thermoproteota</taxon>
        <taxon>Thermoprotei</taxon>
        <taxon>Thermoproteales</taxon>
        <taxon>Thermoproteaceae</taxon>
        <taxon>Pyrobaculum</taxon>
    </lineage>
</organism>
<evidence type="ECO:0000259" key="4">
    <source>
        <dbReference type="Pfam" id="PF01979"/>
    </source>
</evidence>
<dbReference type="PANTHER" id="PTHR43668">
    <property type="entry name" value="ALLANTOINASE"/>
    <property type="match status" value="1"/>
</dbReference>
<dbReference type="InterPro" id="IPR032466">
    <property type="entry name" value="Metal_Hydrolase"/>
</dbReference>
<feature type="domain" description="Amidohydrolase-related" evidence="4">
    <location>
        <begin position="37"/>
        <end position="319"/>
    </location>
</feature>
<comment type="caution">
    <text evidence="5">The sequence shown here is derived from an EMBL/GenBank/DDBJ whole genome shotgun (WGS) entry which is preliminary data.</text>
</comment>
<evidence type="ECO:0000256" key="3">
    <source>
        <dbReference type="ARBA" id="ARBA00022801"/>
    </source>
</evidence>
<protein>
    <submittedName>
        <fullName evidence="5">Amidohydrolase family protein</fullName>
    </submittedName>
</protein>
<dbReference type="RefSeq" id="WP_011901596.1">
    <property type="nucleotide sequence ID" value="NZ_JAAVJF010000004.1"/>
</dbReference>
<sequence length="383" mass="42702">MDCIRLEGRAYIGGRFVRVKIGGGDCRLVQLSNRYLILPGMVDLHVHFRDWGLSHKETLEGGARAALAGGVVAVADMPNTSPHIRTAELYRKRVEQGSGLPILYKLHMGVPEKVAELDQARPRSVKIYPEDVARFGWQHVEKLAERCATLRCVLVFHCEDPAYFRNGERPPDAEVACVEKVRQIVHRTGARVHLTHITLPYTAEATRGWASVDATPHHLLLDVDNCKDPALCLVNPRLRTPEIRKRLLAALASGLIDIYATDHAPHTLEEKRSGNPPPGICSIDIALSLLLSLWKRGVVSLDDVVRLYSFRPSRLLGVDVDVARGLFTVVRLEEFEIRGSDFAGSCKFTPFEKFKAFGQVEATAVRGKIYFKTGETYSLQPPQ</sequence>
<keyword evidence="2" id="KW-0479">Metal-binding</keyword>
<dbReference type="InterPro" id="IPR050138">
    <property type="entry name" value="DHOase/Allantoinase_Hydrolase"/>
</dbReference>
<dbReference type="InterPro" id="IPR002195">
    <property type="entry name" value="Dihydroorotase_CS"/>
</dbReference>
<keyword evidence="6" id="KW-1185">Reference proteome</keyword>